<accession>A0A6P6XY91</accession>
<dbReference type="OrthoDB" id="1738325at2759"/>
<dbReference type="AlphaFoldDB" id="A0A6P6XY91"/>
<dbReference type="InterPro" id="IPR001253">
    <property type="entry name" value="TIF_eIF-1A"/>
</dbReference>
<dbReference type="GO" id="GO:0005634">
    <property type="term" value="C:nucleus"/>
    <property type="evidence" value="ECO:0007669"/>
    <property type="project" value="TreeGrafter"/>
</dbReference>
<evidence type="ECO:0000256" key="4">
    <source>
        <dbReference type="ARBA" id="ARBA00031998"/>
    </source>
</evidence>
<feature type="compositionally biased region" description="Basic and acidic residues" evidence="6">
    <location>
        <begin position="135"/>
        <end position="145"/>
    </location>
</feature>
<keyword evidence="5" id="KW-0396">Initiation factor</keyword>
<protein>
    <recommendedName>
        <fullName evidence="2">Probable RNA-binding protein EIF1AD</fullName>
    </recommendedName>
    <alternativeName>
        <fullName evidence="4">Eukaryotic translation initiation factor 1A domain-containing protein</fullName>
    </alternativeName>
</protein>
<reference evidence="9" key="1">
    <citation type="submission" date="2025-08" db="UniProtKB">
        <authorList>
            <consortium name="RefSeq"/>
        </authorList>
    </citation>
    <scope>IDENTIFICATION</scope>
    <source>
        <strain evidence="9">Airmid</strain>
    </source>
</reference>
<dbReference type="InterPro" id="IPR039294">
    <property type="entry name" value="EIF1AD"/>
</dbReference>
<evidence type="ECO:0000256" key="2">
    <source>
        <dbReference type="ARBA" id="ARBA00020989"/>
    </source>
</evidence>
<proteinExistence type="inferred from homology"/>
<evidence type="ECO:0000259" key="7">
    <source>
        <dbReference type="PROSITE" id="PS50832"/>
    </source>
</evidence>
<evidence type="ECO:0000256" key="3">
    <source>
        <dbReference type="ARBA" id="ARBA00022884"/>
    </source>
</evidence>
<dbReference type="GeneID" id="113792191"/>
<feature type="compositionally biased region" description="Acidic residues" evidence="6">
    <location>
        <begin position="146"/>
        <end position="161"/>
    </location>
</feature>
<evidence type="ECO:0000313" key="9">
    <source>
        <dbReference type="RefSeq" id="XP_027197896.1"/>
    </source>
</evidence>
<dbReference type="RefSeq" id="XP_027197896.1">
    <property type="nucleotide sequence ID" value="XM_027342095.1"/>
</dbReference>
<feature type="compositionally biased region" description="Acidic residues" evidence="6">
    <location>
        <begin position="114"/>
        <end position="126"/>
    </location>
</feature>
<evidence type="ECO:0000313" key="8">
    <source>
        <dbReference type="Proteomes" id="UP000515146"/>
    </source>
</evidence>
<dbReference type="OMA" id="PNRMQAP"/>
<dbReference type="InterPro" id="IPR006196">
    <property type="entry name" value="RNA-binding_domain_S1_IF1"/>
</dbReference>
<dbReference type="PANTHER" id="PTHR21641">
    <property type="entry name" value="TRANSLATION INITIATION FACTOR-RELATED"/>
    <property type="match status" value="1"/>
</dbReference>
<keyword evidence="3" id="KW-0694">RNA-binding</keyword>
<name>A0A6P6XY91_DERPT</name>
<dbReference type="Proteomes" id="UP000515146">
    <property type="component" value="Unplaced"/>
</dbReference>
<dbReference type="PANTHER" id="PTHR21641:SF0">
    <property type="entry name" value="RNA-BINDING PROTEIN EIF1AD-RELATED"/>
    <property type="match status" value="1"/>
</dbReference>
<dbReference type="Gene3D" id="2.40.50.140">
    <property type="entry name" value="Nucleic acid-binding proteins"/>
    <property type="match status" value="1"/>
</dbReference>
<dbReference type="GO" id="GO:0003743">
    <property type="term" value="F:translation initiation factor activity"/>
    <property type="evidence" value="ECO:0007669"/>
    <property type="project" value="UniProtKB-UniRule"/>
</dbReference>
<gene>
    <name evidence="9" type="primary">LOC113792191</name>
</gene>
<feature type="region of interest" description="Disordered" evidence="6">
    <location>
        <begin position="101"/>
        <end position="161"/>
    </location>
</feature>
<dbReference type="InParanoid" id="A0A6P6XY91"/>
<evidence type="ECO:0000256" key="6">
    <source>
        <dbReference type="SAM" id="MobiDB-lite"/>
    </source>
</evidence>
<sequence length="161" mass="18765">MTEATKKKHVARELNDFYHLPDPGEQIVQVLRGCGNNLHEVRQIDGEQYLVSMPTKFRRSVWIKRGDFLIVTPIEEGNKVRAEIHSILLKDHIRYLKQQNKWPKEFTDAKADNDEIMFENADDDSDHDIQMNSNHKNDQNNHSDSESDDSDTTDNDDDDNE</sequence>
<dbReference type="FunCoup" id="A0A6P6XY91">
    <property type="interactions" value="1512"/>
</dbReference>
<dbReference type="GO" id="GO:0003723">
    <property type="term" value="F:RNA binding"/>
    <property type="evidence" value="ECO:0007669"/>
    <property type="project" value="UniProtKB-KW"/>
</dbReference>
<dbReference type="SMART" id="SM00652">
    <property type="entry name" value="eIF1a"/>
    <property type="match status" value="1"/>
</dbReference>
<evidence type="ECO:0000256" key="1">
    <source>
        <dbReference type="ARBA" id="ARBA00007340"/>
    </source>
</evidence>
<feature type="domain" description="S1-like" evidence="7">
    <location>
        <begin position="22"/>
        <end position="84"/>
    </location>
</feature>
<evidence type="ECO:0000256" key="5">
    <source>
        <dbReference type="PROSITE-ProRule" id="PRU00181"/>
    </source>
</evidence>
<dbReference type="SUPFAM" id="SSF50249">
    <property type="entry name" value="Nucleic acid-binding proteins"/>
    <property type="match status" value="1"/>
</dbReference>
<dbReference type="PROSITE" id="PS50832">
    <property type="entry name" value="S1_IF1_TYPE"/>
    <property type="match status" value="1"/>
</dbReference>
<dbReference type="InterPro" id="IPR012340">
    <property type="entry name" value="NA-bd_OB-fold"/>
</dbReference>
<dbReference type="KEGG" id="dpte:113792191"/>
<comment type="similarity">
    <text evidence="1">Belongs to the EIF1AD family.</text>
</comment>
<feature type="compositionally biased region" description="Basic and acidic residues" evidence="6">
    <location>
        <begin position="102"/>
        <end position="113"/>
    </location>
</feature>
<keyword evidence="8" id="KW-1185">Reference proteome</keyword>
<dbReference type="Pfam" id="PF01176">
    <property type="entry name" value="eIF-1a"/>
    <property type="match status" value="1"/>
</dbReference>
<keyword evidence="5" id="KW-0648">Protein biosynthesis</keyword>
<organism evidence="8 9">
    <name type="scientific">Dermatophagoides pteronyssinus</name>
    <name type="common">European house dust mite</name>
    <dbReference type="NCBI Taxonomy" id="6956"/>
    <lineage>
        <taxon>Eukaryota</taxon>
        <taxon>Metazoa</taxon>
        <taxon>Ecdysozoa</taxon>
        <taxon>Arthropoda</taxon>
        <taxon>Chelicerata</taxon>
        <taxon>Arachnida</taxon>
        <taxon>Acari</taxon>
        <taxon>Acariformes</taxon>
        <taxon>Sarcoptiformes</taxon>
        <taxon>Astigmata</taxon>
        <taxon>Psoroptidia</taxon>
        <taxon>Analgoidea</taxon>
        <taxon>Pyroglyphidae</taxon>
        <taxon>Dermatophagoidinae</taxon>
        <taxon>Dermatophagoides</taxon>
    </lineage>
</organism>